<dbReference type="InterPro" id="IPR006439">
    <property type="entry name" value="HAD-SF_hydro_IA"/>
</dbReference>
<dbReference type="Pfam" id="PF13419">
    <property type="entry name" value="HAD_2"/>
    <property type="match status" value="1"/>
</dbReference>
<evidence type="ECO:0000256" key="1">
    <source>
        <dbReference type="ARBA" id="ARBA00022723"/>
    </source>
</evidence>
<dbReference type="InterPro" id="IPR036412">
    <property type="entry name" value="HAD-like_sf"/>
</dbReference>
<dbReference type="EMBL" id="LN899827">
    <property type="protein sequence ID" value="CUV47743.1"/>
    <property type="molecule type" value="Genomic_DNA"/>
</dbReference>
<evidence type="ECO:0000313" key="5">
    <source>
        <dbReference type="EMBL" id="AYA47198.1"/>
    </source>
</evidence>
<reference evidence="11" key="3">
    <citation type="submission" date="2018-01" db="EMBL/GenBank/DDBJ databases">
        <title>Raltonia solanacearum P824 infects blueberry.</title>
        <authorList>
            <person name="Bocsanczy A.M."/>
            <person name="Norman D.J."/>
        </authorList>
    </citation>
    <scope>NUCLEOTIDE SEQUENCE [LARGE SCALE GENOMIC DNA]</scope>
    <source>
        <strain evidence="11">P824</strain>
    </source>
</reference>
<reference evidence="6" key="1">
    <citation type="submission" date="2015-10" db="EMBL/GenBank/DDBJ databases">
        <authorList>
            <person name="Gilbert D.G."/>
        </authorList>
    </citation>
    <scope>NUCLEOTIDE SEQUENCE</scope>
    <source>
        <strain evidence="6">Phyl III-seqv23</strain>
    </source>
</reference>
<evidence type="ECO:0000313" key="8">
    <source>
        <dbReference type="EMBL" id="CUV47743.1"/>
    </source>
</evidence>
<accession>A0A0K1ZM42</accession>
<dbReference type="EMBL" id="LN899824">
    <property type="protein sequence ID" value="CUV30504.1"/>
    <property type="molecule type" value="Genomic_DNA"/>
</dbReference>
<dbReference type="EMBL" id="CP025741">
    <property type="protein sequence ID" value="AYA47198.1"/>
    <property type="molecule type" value="Genomic_DNA"/>
</dbReference>
<name>A0A0K1ZM42_RALSL</name>
<dbReference type="Gene3D" id="3.40.50.1000">
    <property type="entry name" value="HAD superfamily/HAD-like"/>
    <property type="match status" value="1"/>
</dbReference>
<reference evidence="10" key="4">
    <citation type="submission" date="2021-10" db="EMBL/GenBank/DDBJ databases">
        <title>Complete genome sequences of five Ralstonia solancearum strains isolated from sunflower.</title>
        <authorList>
            <person name="She X."/>
            <person name="He Z."/>
        </authorList>
    </citation>
    <scope>NUCLEOTIDE SEQUENCE</scope>
    <source>
        <strain evidence="10">RS638</strain>
    </source>
</reference>
<dbReference type="NCBIfam" id="TIGR01549">
    <property type="entry name" value="HAD-SF-IA-v1"/>
    <property type="match status" value="1"/>
</dbReference>
<dbReference type="InterPro" id="IPR041492">
    <property type="entry name" value="HAD_2"/>
</dbReference>
<dbReference type="GO" id="GO:0006281">
    <property type="term" value="P:DNA repair"/>
    <property type="evidence" value="ECO:0007669"/>
    <property type="project" value="TreeGrafter"/>
</dbReference>
<proteinExistence type="predicted"/>
<dbReference type="SFLD" id="SFLDS00003">
    <property type="entry name" value="Haloacid_Dehalogenase"/>
    <property type="match status" value="1"/>
</dbReference>
<dbReference type="SFLD" id="SFLDG01129">
    <property type="entry name" value="C1.5:_HAD__Beta-PGM__Phosphata"/>
    <property type="match status" value="1"/>
</dbReference>
<evidence type="ECO:0000313" key="7">
    <source>
        <dbReference type="EMBL" id="CUV30504.1"/>
    </source>
</evidence>
<reference evidence="5" key="2">
    <citation type="submission" date="2018-01" db="EMBL/GenBank/DDBJ databases">
        <title>Ralstonia pseudosolanacearum P824 infects blueberry.</title>
        <authorList>
            <person name="Bocsanczy A.M."/>
            <person name="Norman D.J."/>
        </authorList>
    </citation>
    <scope>NUCLEOTIDE SEQUENCE</scope>
    <source>
        <strain evidence="5">P824</strain>
    </source>
</reference>
<dbReference type="NCBIfam" id="TIGR01509">
    <property type="entry name" value="HAD-SF-IA-v3"/>
    <property type="match status" value="1"/>
</dbReference>
<dbReference type="InterPro" id="IPR050155">
    <property type="entry name" value="HAD-like_hydrolase_sf"/>
</dbReference>
<dbReference type="EMBL" id="LN899820">
    <property type="protein sequence ID" value="CUV56382.1"/>
    <property type="molecule type" value="Genomic_DNA"/>
</dbReference>
<dbReference type="Gene3D" id="1.10.150.240">
    <property type="entry name" value="Putative phosphatase, domain 2"/>
    <property type="match status" value="1"/>
</dbReference>
<sequence>MTTTRFPDPLGAVLFDLDGTLADTAPDLAAAANKVRVDRGLEPLAYEALRPMASHGARGLIGVAFGIGPEDAEFESLKHAFLANYEADICVHTRLFPGMDDVLAELGRAGVPWGIVTNKHARFTVPLVAQLAFPVPPACVVSGDTTPHSKPHPAPLLHAAGAIGVPSQQVVYVGDDVRDIEAGRAAGMPTIAASYGYCGNGPPPAEWQADALIVHATELIPLLFASQRA</sequence>
<evidence type="ECO:0000256" key="4">
    <source>
        <dbReference type="ARBA" id="ARBA00023277"/>
    </source>
</evidence>
<evidence type="ECO:0000256" key="3">
    <source>
        <dbReference type="ARBA" id="ARBA00022842"/>
    </source>
</evidence>
<dbReference type="PANTHER" id="PTHR43434:SF23">
    <property type="entry name" value="PHOSPHOGLYCOLATE PHOSPHATASE"/>
    <property type="match status" value="1"/>
</dbReference>
<dbReference type="InterPro" id="IPR023214">
    <property type="entry name" value="HAD_sf"/>
</dbReference>
<dbReference type="SUPFAM" id="SSF56784">
    <property type="entry name" value="HAD-like"/>
    <property type="match status" value="1"/>
</dbReference>
<dbReference type="EC" id="3.1.3.18" evidence="6"/>
<dbReference type="PANTHER" id="PTHR43434">
    <property type="entry name" value="PHOSPHOGLYCOLATE PHOSPHATASE"/>
    <property type="match status" value="1"/>
</dbReference>
<gene>
    <name evidence="6" type="primary">gph</name>
    <name evidence="10" type="ORF">LH706_13340</name>
    <name evidence="6" type="ORF">PSS4_v1_390030</name>
    <name evidence="5" type="ORF">RSP824_12240</name>
    <name evidence="7" type="ORF">RUN1985_v1_660002</name>
    <name evidence="9" type="ORF">RUN215_v1_790004</name>
    <name evidence="8" type="ORF">TO10_v1_1060114</name>
</gene>
<keyword evidence="4" id="KW-0119">Carbohydrate metabolism</keyword>
<evidence type="ECO:0000256" key="2">
    <source>
        <dbReference type="ARBA" id="ARBA00022801"/>
    </source>
</evidence>
<evidence type="ECO:0000313" key="9">
    <source>
        <dbReference type="EMBL" id="CUV56382.1"/>
    </source>
</evidence>
<evidence type="ECO:0000313" key="10">
    <source>
        <dbReference type="EMBL" id="UZF14010.1"/>
    </source>
</evidence>
<evidence type="ECO:0000313" key="11">
    <source>
        <dbReference type="Proteomes" id="UP000262427"/>
    </source>
</evidence>
<keyword evidence="1" id="KW-0479">Metal-binding</keyword>
<evidence type="ECO:0000313" key="6">
    <source>
        <dbReference type="EMBL" id="CUV17834.1"/>
    </source>
</evidence>
<keyword evidence="3" id="KW-0460">Magnesium</keyword>
<dbReference type="GO" id="GO:0005829">
    <property type="term" value="C:cytosol"/>
    <property type="evidence" value="ECO:0007669"/>
    <property type="project" value="TreeGrafter"/>
</dbReference>
<dbReference type="EMBL" id="LN899821">
    <property type="protein sequence ID" value="CUV17834.1"/>
    <property type="molecule type" value="Genomic_DNA"/>
</dbReference>
<dbReference type="PATRIC" id="fig|305.107.peg.3815"/>
<dbReference type="GO" id="GO:0046872">
    <property type="term" value="F:metal ion binding"/>
    <property type="evidence" value="ECO:0007669"/>
    <property type="project" value="UniProtKB-KW"/>
</dbReference>
<dbReference type="InterPro" id="IPR023198">
    <property type="entry name" value="PGP-like_dom2"/>
</dbReference>
<organism evidence="6">
    <name type="scientific">Ralstonia solanacearum</name>
    <name type="common">Pseudomonas solanacearum</name>
    <dbReference type="NCBI Taxonomy" id="305"/>
    <lineage>
        <taxon>Bacteria</taxon>
        <taxon>Pseudomonadati</taxon>
        <taxon>Pseudomonadota</taxon>
        <taxon>Betaproteobacteria</taxon>
        <taxon>Burkholderiales</taxon>
        <taxon>Burkholderiaceae</taxon>
        <taxon>Ralstonia</taxon>
        <taxon>Ralstonia solanacearum species complex</taxon>
    </lineage>
</organism>
<protein>
    <submittedName>
        <fullName evidence="10">HAD-IA family hydrolase</fullName>
    </submittedName>
    <submittedName>
        <fullName evidence="5">N-acetylmuramic acid 6-phosphate phosphatase MupP</fullName>
    </submittedName>
    <submittedName>
        <fullName evidence="6">Phosphoglycolate phosphatase 2</fullName>
        <ecNumber evidence="6">3.1.3.18</ecNumber>
    </submittedName>
</protein>
<dbReference type="Proteomes" id="UP000262427">
    <property type="component" value="Chromosome CM"/>
</dbReference>
<dbReference type="GO" id="GO:0008967">
    <property type="term" value="F:phosphoglycolate phosphatase activity"/>
    <property type="evidence" value="ECO:0007669"/>
    <property type="project" value="UniProtKB-EC"/>
</dbReference>
<keyword evidence="2 6" id="KW-0378">Hydrolase</keyword>
<dbReference type="EMBL" id="CP085043">
    <property type="protein sequence ID" value="UZF14010.1"/>
    <property type="molecule type" value="Genomic_DNA"/>
</dbReference>
<dbReference type="AlphaFoldDB" id="A0A0K1ZM42"/>